<feature type="region of interest" description="Disordered" evidence="1">
    <location>
        <begin position="1"/>
        <end position="21"/>
    </location>
</feature>
<accession>A0AAV2CZJ0</accession>
<feature type="region of interest" description="Disordered" evidence="1">
    <location>
        <begin position="133"/>
        <end position="214"/>
    </location>
</feature>
<evidence type="ECO:0000313" key="2">
    <source>
        <dbReference type="EMBL" id="CAL1361277.1"/>
    </source>
</evidence>
<evidence type="ECO:0000256" key="1">
    <source>
        <dbReference type="SAM" id="MobiDB-lite"/>
    </source>
</evidence>
<reference evidence="2 3" key="1">
    <citation type="submission" date="2024-04" db="EMBL/GenBank/DDBJ databases">
        <authorList>
            <person name="Fracassetti M."/>
        </authorList>
    </citation>
    <scope>NUCLEOTIDE SEQUENCE [LARGE SCALE GENOMIC DNA]</scope>
</reference>
<sequence length="576" mass="63811">MVKPPTPSTVADREGEAPVRSQAILATEQSVGIASGSSKADSTPSTLTTAKTWASRSFMVRSLWEELRLDGEQQRGNGMPGRGVESPRSGIGGGVQRLVTALVVAAILKEERRRQVELGSTSPHWVCRKSAMKEEAREAPRSLSSPCATTMARKKPETSLQKPDPFVEIMSGRGTMESTKRRSTGGARRRDAERGRWNSSSAARIAQTPRSAMTSVEAMRISSMAPTKFKTMAGSRGLRVVPDSPFPRLGTSSSSGNEKQRRSPVRESALAARKRELKMLFVVAPGMTAGQLVFCSWSEEEVREMGGGRLLLTNPSLTSKAEQVQALLGQMGRARVSAGLRETSRWVEKCYCNLGHKLGSEIMMVGPTFGLDVGHLDQQSRPRIGLKRASHGAQMSPLVGTLLYGVGLAAVGGPRCWEQLEHLMSYLPKRLDLEKKKDGFVGLEDRLKEEQFSDPYFVEFEKEIGESFDHGRETSHADREEAMEDRVVGVGFIRVVEHNWKKRKRTNRRNQSADYAGRKEEWVKLVNLEGKVGLKGERMLETRFFAFIITTYGRIIIVRVSSIRVVLGYLLGLFHF</sequence>
<protein>
    <submittedName>
        <fullName evidence="2">Uncharacterized protein</fullName>
    </submittedName>
</protein>
<dbReference type="EMBL" id="OZ034814">
    <property type="protein sequence ID" value="CAL1361277.1"/>
    <property type="molecule type" value="Genomic_DNA"/>
</dbReference>
<feature type="region of interest" description="Disordered" evidence="1">
    <location>
        <begin position="233"/>
        <end position="268"/>
    </location>
</feature>
<gene>
    <name evidence="2" type="ORF">LTRI10_LOCUS8659</name>
</gene>
<evidence type="ECO:0000313" key="3">
    <source>
        <dbReference type="Proteomes" id="UP001497516"/>
    </source>
</evidence>
<dbReference type="Proteomes" id="UP001497516">
    <property type="component" value="Chromosome 10"/>
</dbReference>
<organism evidence="2 3">
    <name type="scientific">Linum trigynum</name>
    <dbReference type="NCBI Taxonomy" id="586398"/>
    <lineage>
        <taxon>Eukaryota</taxon>
        <taxon>Viridiplantae</taxon>
        <taxon>Streptophyta</taxon>
        <taxon>Embryophyta</taxon>
        <taxon>Tracheophyta</taxon>
        <taxon>Spermatophyta</taxon>
        <taxon>Magnoliopsida</taxon>
        <taxon>eudicotyledons</taxon>
        <taxon>Gunneridae</taxon>
        <taxon>Pentapetalae</taxon>
        <taxon>rosids</taxon>
        <taxon>fabids</taxon>
        <taxon>Malpighiales</taxon>
        <taxon>Linaceae</taxon>
        <taxon>Linum</taxon>
    </lineage>
</organism>
<proteinExistence type="predicted"/>
<name>A0AAV2CZJ0_9ROSI</name>
<feature type="compositionally biased region" description="Polar residues" evidence="1">
    <location>
        <begin position="197"/>
        <end position="214"/>
    </location>
</feature>
<dbReference type="AlphaFoldDB" id="A0AAV2CZJ0"/>
<keyword evidence="3" id="KW-1185">Reference proteome</keyword>